<organism evidence="1 2">
    <name type="scientific">Pyropia yezoensis</name>
    <name type="common">Susabi-nori</name>
    <name type="synonym">Porphyra yezoensis</name>
    <dbReference type="NCBI Taxonomy" id="2788"/>
    <lineage>
        <taxon>Eukaryota</taxon>
        <taxon>Rhodophyta</taxon>
        <taxon>Bangiophyceae</taxon>
        <taxon>Bangiales</taxon>
        <taxon>Bangiaceae</taxon>
        <taxon>Pyropia</taxon>
    </lineage>
</organism>
<reference evidence="1" key="1">
    <citation type="submission" date="2019-11" db="EMBL/GenBank/DDBJ databases">
        <title>Nori genome reveals adaptations in red seaweeds to the harsh intertidal environment.</title>
        <authorList>
            <person name="Wang D."/>
            <person name="Mao Y."/>
        </authorList>
    </citation>
    <scope>NUCLEOTIDE SEQUENCE</scope>
    <source>
        <tissue evidence="1">Gametophyte</tissue>
    </source>
</reference>
<sequence>MNSNALTRVVYLSAFERSVFSFANTSVYTTTIGSDDKVLGRLSAEEWAKAASGSVGVVALLYAPVHDVMAADTGGGGAWMAAALAAMAAPPGVAPTSSADTAAAAAAAAAPGPALPPSSADGSGGGASATAVDALRMALFPCGCVIPSAYFAAVDVRMGGRECTLLPGYVFPAPRVAWAVAAADALRPLAPVCAASRAAASAYEDEGEGWGGRWQTLVAEARQQLPVHVVAAPPADCVDDGGEGGGSIAVGGEG</sequence>
<dbReference type="EMBL" id="CM020618">
    <property type="protein sequence ID" value="KAK1860803.1"/>
    <property type="molecule type" value="Genomic_DNA"/>
</dbReference>
<accession>A0ACC3BT75</accession>
<evidence type="ECO:0000313" key="2">
    <source>
        <dbReference type="Proteomes" id="UP000798662"/>
    </source>
</evidence>
<gene>
    <name evidence="1" type="ORF">I4F81_003390</name>
</gene>
<name>A0ACC3BT75_PYRYE</name>
<dbReference type="Proteomes" id="UP000798662">
    <property type="component" value="Chromosome 1"/>
</dbReference>
<comment type="caution">
    <text evidence="1">The sequence shown here is derived from an EMBL/GenBank/DDBJ whole genome shotgun (WGS) entry which is preliminary data.</text>
</comment>
<protein>
    <submittedName>
        <fullName evidence="1">Uncharacterized protein</fullName>
    </submittedName>
</protein>
<keyword evidence="2" id="KW-1185">Reference proteome</keyword>
<proteinExistence type="predicted"/>
<evidence type="ECO:0000313" key="1">
    <source>
        <dbReference type="EMBL" id="KAK1860803.1"/>
    </source>
</evidence>